<dbReference type="InterPro" id="IPR007248">
    <property type="entry name" value="Mpv17_PMP22"/>
</dbReference>
<keyword evidence="8" id="KW-1185">Reference proteome</keyword>
<feature type="compositionally biased region" description="Polar residues" evidence="6">
    <location>
        <begin position="311"/>
        <end position="327"/>
    </location>
</feature>
<dbReference type="GO" id="GO:0016020">
    <property type="term" value="C:membrane"/>
    <property type="evidence" value="ECO:0007669"/>
    <property type="project" value="UniProtKB-SubCell"/>
</dbReference>
<proteinExistence type="inferred from homology"/>
<comment type="caution">
    <text evidence="7">The sequence shown here is derived from an EMBL/GenBank/DDBJ whole genome shotgun (WGS) entry which is preliminary data.</text>
</comment>
<evidence type="ECO:0000313" key="7">
    <source>
        <dbReference type="EMBL" id="KAH1065537.1"/>
    </source>
</evidence>
<evidence type="ECO:0000256" key="4">
    <source>
        <dbReference type="ARBA" id="ARBA00022989"/>
    </source>
</evidence>
<dbReference type="PANTHER" id="PTHR11266:SF88">
    <property type="entry name" value="PROTEIN SYM1-LIKE"/>
    <property type="match status" value="1"/>
</dbReference>
<comment type="similarity">
    <text evidence="2">Belongs to the peroxisomal membrane protein PXMP2/4 family.</text>
</comment>
<evidence type="ECO:0000256" key="6">
    <source>
        <dbReference type="SAM" id="MobiDB-lite"/>
    </source>
</evidence>
<evidence type="ECO:0000313" key="8">
    <source>
        <dbReference type="Proteomes" id="UP000828251"/>
    </source>
</evidence>
<gene>
    <name evidence="7" type="ORF">J1N35_030524</name>
</gene>
<dbReference type="PANTHER" id="PTHR11266">
    <property type="entry name" value="PEROXISOMAL MEMBRANE PROTEIN 2, PXMP2 MPV17"/>
    <property type="match status" value="1"/>
</dbReference>
<dbReference type="AlphaFoldDB" id="A0A9D3UZZ1"/>
<keyword evidence="4" id="KW-1133">Transmembrane helix</keyword>
<sequence length="380" mass="43090">MGSSSGNTLKSLSNRCLLRLSSDTHSLFHGKTFNEASLTTQRRAFYSFSSPNKLATCKGSHPLRSFSTSSSSSKVGFLGWYLAKLESNPIITKSVTTSLIFAAADFTSQMITSASSYDSIRTLRMAGYGLLLLGPSQHLWFNLLSKALPKRDMLTTFKKMFLGQAVFGPLVTTVFFSYNAALQGENAEEIAARLKRDLLPTLISGAMFWPTCDFVTYKFVPVHLQPLMNSSCSYIWTIYLTYMASLNKQRHVFLVPDKPLLERHVTQTLNIYKRRRVLFSLFVSLFEPMRSKRRESGLLIRPELHLIRTTRQGRSVRQISSPRSNLGRSKRLNNRNDILTCLCNLRDAQPIVNLHVGDRKAPGRQIGYLNNRLGRMRQRQ</sequence>
<keyword evidence="3" id="KW-0812">Transmembrane</keyword>
<dbReference type="GO" id="GO:0005737">
    <property type="term" value="C:cytoplasm"/>
    <property type="evidence" value="ECO:0007669"/>
    <property type="project" value="TreeGrafter"/>
</dbReference>
<keyword evidence="5" id="KW-0472">Membrane</keyword>
<organism evidence="7 8">
    <name type="scientific">Gossypium stocksii</name>
    <dbReference type="NCBI Taxonomy" id="47602"/>
    <lineage>
        <taxon>Eukaryota</taxon>
        <taxon>Viridiplantae</taxon>
        <taxon>Streptophyta</taxon>
        <taxon>Embryophyta</taxon>
        <taxon>Tracheophyta</taxon>
        <taxon>Spermatophyta</taxon>
        <taxon>Magnoliopsida</taxon>
        <taxon>eudicotyledons</taxon>
        <taxon>Gunneridae</taxon>
        <taxon>Pentapetalae</taxon>
        <taxon>rosids</taxon>
        <taxon>malvids</taxon>
        <taxon>Malvales</taxon>
        <taxon>Malvaceae</taxon>
        <taxon>Malvoideae</taxon>
        <taxon>Gossypium</taxon>
    </lineage>
</organism>
<accession>A0A9D3UZZ1</accession>
<evidence type="ECO:0000256" key="2">
    <source>
        <dbReference type="ARBA" id="ARBA00006824"/>
    </source>
</evidence>
<dbReference type="OrthoDB" id="430207at2759"/>
<feature type="region of interest" description="Disordered" evidence="6">
    <location>
        <begin position="311"/>
        <end position="330"/>
    </location>
</feature>
<name>A0A9D3UZZ1_9ROSI</name>
<dbReference type="EMBL" id="JAIQCV010000009">
    <property type="protein sequence ID" value="KAH1065537.1"/>
    <property type="molecule type" value="Genomic_DNA"/>
</dbReference>
<comment type="subcellular location">
    <subcellularLocation>
        <location evidence="1">Membrane</location>
        <topology evidence="1">Multi-pass membrane protein</topology>
    </subcellularLocation>
</comment>
<protein>
    <submittedName>
        <fullName evidence="7">Uncharacterized protein</fullName>
    </submittedName>
</protein>
<evidence type="ECO:0000256" key="5">
    <source>
        <dbReference type="ARBA" id="ARBA00023136"/>
    </source>
</evidence>
<dbReference type="Proteomes" id="UP000828251">
    <property type="component" value="Unassembled WGS sequence"/>
</dbReference>
<reference evidence="7 8" key="1">
    <citation type="journal article" date="2021" name="Plant Biotechnol. J.">
        <title>Multi-omics assisted identification of the key and species-specific regulatory components of drought-tolerant mechanisms in Gossypium stocksii.</title>
        <authorList>
            <person name="Yu D."/>
            <person name="Ke L."/>
            <person name="Zhang D."/>
            <person name="Wu Y."/>
            <person name="Sun Y."/>
            <person name="Mei J."/>
            <person name="Sun J."/>
            <person name="Sun Y."/>
        </authorList>
    </citation>
    <scope>NUCLEOTIDE SEQUENCE [LARGE SCALE GENOMIC DNA]</scope>
    <source>
        <strain evidence="8">cv. E1</strain>
        <tissue evidence="7">Leaf</tissue>
    </source>
</reference>
<evidence type="ECO:0000256" key="3">
    <source>
        <dbReference type="ARBA" id="ARBA00022692"/>
    </source>
</evidence>
<evidence type="ECO:0000256" key="1">
    <source>
        <dbReference type="ARBA" id="ARBA00004141"/>
    </source>
</evidence>
<dbReference type="Pfam" id="PF04117">
    <property type="entry name" value="Mpv17_PMP22"/>
    <property type="match status" value="1"/>
</dbReference>